<proteinExistence type="predicted"/>
<reference evidence="2 3" key="1">
    <citation type="submission" date="2016-09" db="EMBL/GenBank/DDBJ databases">
        <title>Extensive genetic diversity and differential bi-allelic expression allows diatom success in the polar Southern Ocean.</title>
        <authorList>
            <consortium name="DOE Joint Genome Institute"/>
            <person name="Mock T."/>
            <person name="Otillar R.P."/>
            <person name="Strauss J."/>
            <person name="Dupont C."/>
            <person name="Frickenhaus S."/>
            <person name="Maumus F."/>
            <person name="Mcmullan M."/>
            <person name="Sanges R."/>
            <person name="Schmutz J."/>
            <person name="Toseland A."/>
            <person name="Valas R."/>
            <person name="Veluchamy A."/>
            <person name="Ward B.J."/>
            <person name="Allen A."/>
            <person name="Barry K."/>
            <person name="Falciatore A."/>
            <person name="Ferrante M."/>
            <person name="Fortunato A.E."/>
            <person name="Gloeckner G."/>
            <person name="Gruber A."/>
            <person name="Hipkin R."/>
            <person name="Janech M."/>
            <person name="Kroth P."/>
            <person name="Leese F."/>
            <person name="Lindquist E."/>
            <person name="Lyon B.R."/>
            <person name="Martin J."/>
            <person name="Mayer C."/>
            <person name="Parker M."/>
            <person name="Quesneville H."/>
            <person name="Raymond J."/>
            <person name="Uhlig C."/>
            <person name="Valentin K.U."/>
            <person name="Worden A.Z."/>
            <person name="Armbrust E.V."/>
            <person name="Bowler C."/>
            <person name="Green B."/>
            <person name="Moulton V."/>
            <person name="Van Oosterhout C."/>
            <person name="Grigoriev I."/>
        </authorList>
    </citation>
    <scope>NUCLEOTIDE SEQUENCE [LARGE SCALE GENOMIC DNA]</scope>
    <source>
        <strain evidence="2 3">CCMP1102</strain>
    </source>
</reference>
<gene>
    <name evidence="2" type="ORF">FRACYDRAFT_246429</name>
</gene>
<evidence type="ECO:0000313" key="2">
    <source>
        <dbReference type="EMBL" id="OEU10675.1"/>
    </source>
</evidence>
<dbReference type="Proteomes" id="UP000095751">
    <property type="component" value="Unassembled WGS sequence"/>
</dbReference>
<dbReference type="EMBL" id="KV784370">
    <property type="protein sequence ID" value="OEU10675.1"/>
    <property type="molecule type" value="Genomic_DNA"/>
</dbReference>
<dbReference type="AlphaFoldDB" id="A0A1E7EXZ4"/>
<protein>
    <submittedName>
        <fullName evidence="2">Uncharacterized protein</fullName>
    </submittedName>
</protein>
<feature type="region of interest" description="Disordered" evidence="1">
    <location>
        <begin position="435"/>
        <end position="484"/>
    </location>
</feature>
<feature type="compositionally biased region" description="Basic and acidic residues" evidence="1">
    <location>
        <begin position="435"/>
        <end position="445"/>
    </location>
</feature>
<dbReference type="KEGG" id="fcy:FRACYDRAFT_246429"/>
<dbReference type="InParanoid" id="A0A1E7EXZ4"/>
<keyword evidence="3" id="KW-1185">Reference proteome</keyword>
<accession>A0A1E7EXZ4</accession>
<evidence type="ECO:0000256" key="1">
    <source>
        <dbReference type="SAM" id="MobiDB-lite"/>
    </source>
</evidence>
<organism evidence="2 3">
    <name type="scientific">Fragilariopsis cylindrus CCMP1102</name>
    <dbReference type="NCBI Taxonomy" id="635003"/>
    <lineage>
        <taxon>Eukaryota</taxon>
        <taxon>Sar</taxon>
        <taxon>Stramenopiles</taxon>
        <taxon>Ochrophyta</taxon>
        <taxon>Bacillariophyta</taxon>
        <taxon>Bacillariophyceae</taxon>
        <taxon>Bacillariophycidae</taxon>
        <taxon>Bacillariales</taxon>
        <taxon>Bacillariaceae</taxon>
        <taxon>Fragilariopsis</taxon>
    </lineage>
</organism>
<name>A0A1E7EXZ4_9STRA</name>
<sequence length="484" mass="56197">MDEMIDDRQQQAEAAEQIAAAAEVRRQRVELIIVLEKHDEFHLRTRNKIDELVEEFLTVTKDDSTNMLHISIYDRQQQAEAEAAEQEQIAATAAECRRQRVKLISILKQNNDPRTRNKIDESVGSFLTRTKDDIHAMLCDSKDEAPNDSNRDTEAEIETALRFFPEVLSRRGGPYNMYPIQYLAIKAKALSFIPLVARLALEFSLFEEKERGGLLLEDIHLSRDNILQILVRQDVEDTYLNVMIQLRQMGYFNKEDIQKYSLVLRLCECRGISEKKFRFLVEWDPTSLIKTDGRYEQNGSLPLHFATSTIQDFRMVFEYGIRYYPKKKGISLLFQNSYYRTNLVHNDIHIDEWKKNPRCGFGPTPFRKVHVMKVVEDILIRYSDTPINITEALITAAIDKDIHLDCVYFLLRREPDVVMKLMLSSSILTSLKLESNDDNSKKDDSNDGGSSSDNNMHSVNDNDDLMATTNPKKRKRKKREDDEK</sequence>
<evidence type="ECO:0000313" key="3">
    <source>
        <dbReference type="Proteomes" id="UP000095751"/>
    </source>
</evidence>